<dbReference type="PANTHER" id="PTHR10110:SF86">
    <property type="entry name" value="SODIUM_HYDROGEN EXCHANGER 7"/>
    <property type="match status" value="1"/>
</dbReference>
<keyword evidence="3" id="KW-1003">Cell membrane</keyword>
<dbReference type="InterPro" id="IPR018422">
    <property type="entry name" value="Cation/H_exchanger_CPA1"/>
</dbReference>
<evidence type="ECO:0000256" key="2">
    <source>
        <dbReference type="ARBA" id="ARBA00022448"/>
    </source>
</evidence>
<feature type="transmembrane region" description="Helical" evidence="10">
    <location>
        <begin position="231"/>
        <end position="249"/>
    </location>
</feature>
<comment type="caution">
    <text evidence="12">The sequence shown here is derived from an EMBL/GenBank/DDBJ whole genome shotgun (WGS) entry which is preliminary data.</text>
</comment>
<keyword evidence="4 10" id="KW-0812">Transmembrane</keyword>
<reference evidence="12 13" key="1">
    <citation type="submission" date="2022-06" db="EMBL/GenBank/DDBJ databases">
        <title>Mesorhizobium sp. strain RP14 Genome sequencing and assembly.</title>
        <authorList>
            <person name="Kim I."/>
        </authorList>
    </citation>
    <scope>NUCLEOTIDE SEQUENCE [LARGE SCALE GENOMIC DNA]</scope>
    <source>
        <strain evidence="13">RP14(2022)</strain>
    </source>
</reference>
<evidence type="ECO:0000256" key="3">
    <source>
        <dbReference type="ARBA" id="ARBA00022475"/>
    </source>
</evidence>
<keyword evidence="8 10" id="KW-0472">Membrane</keyword>
<protein>
    <submittedName>
        <fullName evidence="12">Sodium:proton antiporter</fullName>
    </submittedName>
</protein>
<feature type="transmembrane region" description="Helical" evidence="10">
    <location>
        <begin position="83"/>
        <end position="104"/>
    </location>
</feature>
<evidence type="ECO:0000256" key="10">
    <source>
        <dbReference type="SAM" id="Phobius"/>
    </source>
</evidence>
<feature type="transmembrane region" description="Helical" evidence="10">
    <location>
        <begin position="172"/>
        <end position="195"/>
    </location>
</feature>
<feature type="transmembrane region" description="Helical" evidence="10">
    <location>
        <begin position="204"/>
        <end position="225"/>
    </location>
</feature>
<evidence type="ECO:0000259" key="11">
    <source>
        <dbReference type="Pfam" id="PF00999"/>
    </source>
</evidence>
<gene>
    <name evidence="12" type="ORF">NGM99_11135</name>
</gene>
<keyword evidence="6" id="KW-0915">Sodium</keyword>
<dbReference type="RefSeq" id="WP_252818901.1">
    <property type="nucleotide sequence ID" value="NZ_JAMXQS010000005.1"/>
</dbReference>
<proteinExistence type="predicted"/>
<feature type="domain" description="Cation/H+ exchanger transmembrane" evidence="11">
    <location>
        <begin position="12"/>
        <end position="396"/>
    </location>
</feature>
<feature type="transmembrane region" description="Helical" evidence="10">
    <location>
        <begin position="55"/>
        <end position="76"/>
    </location>
</feature>
<organism evidence="12 13">
    <name type="scientific">Mesorhizobium liriopis</name>
    <dbReference type="NCBI Taxonomy" id="2953882"/>
    <lineage>
        <taxon>Bacteria</taxon>
        <taxon>Pseudomonadati</taxon>
        <taxon>Pseudomonadota</taxon>
        <taxon>Alphaproteobacteria</taxon>
        <taxon>Hyphomicrobiales</taxon>
        <taxon>Phyllobacteriaceae</taxon>
        <taxon>Mesorhizobium</taxon>
    </lineage>
</organism>
<dbReference type="InterPro" id="IPR006153">
    <property type="entry name" value="Cation/H_exchanger_TM"/>
</dbReference>
<evidence type="ECO:0000256" key="9">
    <source>
        <dbReference type="ARBA" id="ARBA00023201"/>
    </source>
</evidence>
<dbReference type="Gene3D" id="6.10.140.1330">
    <property type="match status" value="1"/>
</dbReference>
<keyword evidence="9" id="KW-0739">Sodium transport</keyword>
<evidence type="ECO:0000256" key="7">
    <source>
        <dbReference type="ARBA" id="ARBA00023065"/>
    </source>
</evidence>
<dbReference type="Proteomes" id="UP001205906">
    <property type="component" value="Unassembled WGS sequence"/>
</dbReference>
<sequence length="513" mass="54495">MTFFESLLLLLAIAILLLQVARRLALPYPAMLALAGVALALLPGMPTITLEPQTALALFIAPVLVDAAFDFPLGAVRKLWRPLFALAVVAVLLSAGAVAALGMLLAGLPFYAALAFGAIVAPPDAAAATAILNSVSMPRRSVTVLKGESLLNDASALFLFTAALSLHSENGISAGLALELGLAVPGGIVLGILFAKLTQLIRPFVAGTLGGNLLEFVGSFGVWVIAERLGLSAVLCLVAFAMTLARTAGLSTKPRMRIHSYAVWTSAVFLLNVLAFLLMGLQARTIIGNMEPGHLAEAAWFALAVLLCLVAVRMAWVLLYNRLARQFPSLRGDLEPANLREGLLVGWCGMRGLVTLAASFALPADFPQRDMIVLAAFGVVLGTLVLQGLTLAPLVRLLKLDGEDGLGDELLAVRADLASAALALIGNQRGPAADYWRYGYETAQAALSTGGDMRALDEKRTIGLAAIRHQRERLETLRAEDRVSADVFMVVQEELDFREVALSSEEDRQIEES</sequence>
<feature type="transmembrane region" description="Helical" evidence="10">
    <location>
        <begin position="342"/>
        <end position="362"/>
    </location>
</feature>
<comment type="subcellular location">
    <subcellularLocation>
        <location evidence="1">Cell membrane</location>
        <topology evidence="1">Multi-pass membrane protein</topology>
    </subcellularLocation>
</comment>
<evidence type="ECO:0000256" key="5">
    <source>
        <dbReference type="ARBA" id="ARBA00022989"/>
    </source>
</evidence>
<evidence type="ECO:0000256" key="6">
    <source>
        <dbReference type="ARBA" id="ARBA00023053"/>
    </source>
</evidence>
<keyword evidence="5 10" id="KW-1133">Transmembrane helix</keyword>
<keyword evidence="13" id="KW-1185">Reference proteome</keyword>
<keyword evidence="2" id="KW-0813">Transport</keyword>
<keyword evidence="7" id="KW-0406">Ion transport</keyword>
<evidence type="ECO:0000313" key="12">
    <source>
        <dbReference type="EMBL" id="MCO6050337.1"/>
    </source>
</evidence>
<dbReference type="PANTHER" id="PTHR10110">
    <property type="entry name" value="SODIUM/HYDROGEN EXCHANGER"/>
    <property type="match status" value="1"/>
</dbReference>
<dbReference type="EMBL" id="JAMXQS010000005">
    <property type="protein sequence ID" value="MCO6050337.1"/>
    <property type="molecule type" value="Genomic_DNA"/>
</dbReference>
<feature type="transmembrane region" description="Helical" evidence="10">
    <location>
        <begin position="374"/>
        <end position="395"/>
    </location>
</feature>
<name>A0ABT1C686_9HYPH</name>
<dbReference type="Pfam" id="PF00999">
    <property type="entry name" value="Na_H_Exchanger"/>
    <property type="match status" value="1"/>
</dbReference>
<feature type="transmembrane region" description="Helical" evidence="10">
    <location>
        <begin position="299"/>
        <end position="321"/>
    </location>
</feature>
<evidence type="ECO:0000313" key="13">
    <source>
        <dbReference type="Proteomes" id="UP001205906"/>
    </source>
</evidence>
<evidence type="ECO:0000256" key="4">
    <source>
        <dbReference type="ARBA" id="ARBA00022692"/>
    </source>
</evidence>
<evidence type="ECO:0000256" key="1">
    <source>
        <dbReference type="ARBA" id="ARBA00004651"/>
    </source>
</evidence>
<feature type="transmembrane region" description="Helical" evidence="10">
    <location>
        <begin position="261"/>
        <end position="279"/>
    </location>
</feature>
<accession>A0ABT1C686</accession>
<evidence type="ECO:0000256" key="8">
    <source>
        <dbReference type="ARBA" id="ARBA00023136"/>
    </source>
</evidence>